<dbReference type="CDD" id="cd05233">
    <property type="entry name" value="SDR_c"/>
    <property type="match status" value="1"/>
</dbReference>
<organism evidence="4 5">
    <name type="scientific">Colletotrichum simmondsii</name>
    <dbReference type="NCBI Taxonomy" id="703756"/>
    <lineage>
        <taxon>Eukaryota</taxon>
        <taxon>Fungi</taxon>
        <taxon>Dikarya</taxon>
        <taxon>Ascomycota</taxon>
        <taxon>Pezizomycotina</taxon>
        <taxon>Sordariomycetes</taxon>
        <taxon>Hypocreomycetidae</taxon>
        <taxon>Glomerellales</taxon>
        <taxon>Glomerellaceae</taxon>
        <taxon>Colletotrichum</taxon>
        <taxon>Colletotrichum acutatum species complex</taxon>
    </lineage>
</organism>
<keyword evidence="2" id="KW-0521">NADP</keyword>
<dbReference type="PROSITE" id="PS00061">
    <property type="entry name" value="ADH_SHORT"/>
    <property type="match status" value="1"/>
</dbReference>
<dbReference type="PRINTS" id="PR00081">
    <property type="entry name" value="GDHRDH"/>
</dbReference>
<evidence type="ECO:0000313" key="5">
    <source>
        <dbReference type="Proteomes" id="UP000070328"/>
    </source>
</evidence>
<dbReference type="PANTHER" id="PTHR24321">
    <property type="entry name" value="DEHYDROGENASES, SHORT CHAIN"/>
    <property type="match status" value="1"/>
</dbReference>
<accession>A0A135T827</accession>
<dbReference type="FunFam" id="3.40.50.720:FF:000084">
    <property type="entry name" value="Short-chain dehydrogenase reductase"/>
    <property type="match status" value="1"/>
</dbReference>
<comment type="caution">
    <text evidence="4">The sequence shown here is derived from an EMBL/GenBank/DDBJ whole genome shotgun (WGS) entry which is preliminary data.</text>
</comment>
<keyword evidence="5" id="KW-1185">Reference proteome</keyword>
<dbReference type="InterPro" id="IPR020904">
    <property type="entry name" value="Sc_DH/Rdtase_CS"/>
</dbReference>
<reference evidence="4 5" key="1">
    <citation type="submission" date="2014-02" db="EMBL/GenBank/DDBJ databases">
        <title>The genome sequence of Colletotrichum simmondsii CBS122122.</title>
        <authorList>
            <person name="Baroncelli R."/>
            <person name="Thon M.R."/>
        </authorList>
    </citation>
    <scope>NUCLEOTIDE SEQUENCE [LARGE SCALE GENOMIC DNA]</scope>
    <source>
        <strain evidence="4 5">CBS122122</strain>
    </source>
</reference>
<evidence type="ECO:0000256" key="3">
    <source>
        <dbReference type="ARBA" id="ARBA00023002"/>
    </source>
</evidence>
<dbReference type="Proteomes" id="UP000070328">
    <property type="component" value="Unassembled WGS sequence"/>
</dbReference>
<proteinExistence type="inferred from homology"/>
<sequence>MSFKNKNIAITGAASGIGRATAIYLASRGASLAISDVQTDALKAFAEELKTSNPGIHIEATVVDVSNPEKVREWIQDTKKTFGRLDGAANIAGTGASSPVPLEAQSDQEWEFLLGINLSGTMFCLREELKHISDGGSIVNASSVLGLRSFPGHGASAYVASKHAVLGLTRNAAREYGHRQIRVNCINPGGIDTPMMQPKPGGADPMMGMLPPISRMGKPEEVAALIGFLLGDESTYISGTSVVIDGGLTC</sequence>
<gene>
    <name evidence="4" type="ORF">CSIM01_08055</name>
</gene>
<dbReference type="SUPFAM" id="SSF51735">
    <property type="entry name" value="NAD(P)-binding Rossmann-fold domains"/>
    <property type="match status" value="1"/>
</dbReference>
<dbReference type="InterPro" id="IPR002347">
    <property type="entry name" value="SDR_fam"/>
</dbReference>
<evidence type="ECO:0000313" key="4">
    <source>
        <dbReference type="EMBL" id="KXH44275.1"/>
    </source>
</evidence>
<evidence type="ECO:0000256" key="1">
    <source>
        <dbReference type="ARBA" id="ARBA00006484"/>
    </source>
</evidence>
<dbReference type="Pfam" id="PF13561">
    <property type="entry name" value="adh_short_C2"/>
    <property type="match status" value="1"/>
</dbReference>
<dbReference type="PRINTS" id="PR00080">
    <property type="entry name" value="SDRFAMILY"/>
</dbReference>
<dbReference type="AlphaFoldDB" id="A0A135T827"/>
<dbReference type="Gene3D" id="3.40.50.720">
    <property type="entry name" value="NAD(P)-binding Rossmann-like Domain"/>
    <property type="match status" value="1"/>
</dbReference>
<protein>
    <submittedName>
        <fullName evidence="4">3-oxoacyl-(Acyl-carrier-protein) reductase</fullName>
    </submittedName>
</protein>
<evidence type="ECO:0000256" key="2">
    <source>
        <dbReference type="ARBA" id="ARBA00022857"/>
    </source>
</evidence>
<dbReference type="EMBL" id="JFBX01000252">
    <property type="protein sequence ID" value="KXH44275.1"/>
    <property type="molecule type" value="Genomic_DNA"/>
</dbReference>
<name>A0A135T827_9PEZI</name>
<comment type="similarity">
    <text evidence="1">Belongs to the short-chain dehydrogenases/reductases (SDR) family.</text>
</comment>
<dbReference type="InterPro" id="IPR036291">
    <property type="entry name" value="NAD(P)-bd_dom_sf"/>
</dbReference>
<dbReference type="OrthoDB" id="1669814at2759"/>
<dbReference type="PANTHER" id="PTHR24321:SF8">
    <property type="entry name" value="ESTRADIOL 17-BETA-DEHYDROGENASE 8-RELATED"/>
    <property type="match status" value="1"/>
</dbReference>
<keyword evidence="3" id="KW-0560">Oxidoreductase</keyword>
<dbReference type="GO" id="GO:0016491">
    <property type="term" value="F:oxidoreductase activity"/>
    <property type="evidence" value="ECO:0007669"/>
    <property type="project" value="UniProtKB-KW"/>
</dbReference>